<organism evidence="1 2">
    <name type="scientific">Halanaerobium congolense</name>
    <dbReference type="NCBI Taxonomy" id="54121"/>
    <lineage>
        <taxon>Bacteria</taxon>
        <taxon>Bacillati</taxon>
        <taxon>Bacillota</taxon>
        <taxon>Clostridia</taxon>
        <taxon>Halanaerobiales</taxon>
        <taxon>Halanaerobiaceae</taxon>
        <taxon>Halanaerobium</taxon>
    </lineage>
</organism>
<accession>A0A1G8PUI2</accession>
<proteinExistence type="predicted"/>
<name>A0A1G8PUI2_9FIRM</name>
<gene>
    <name evidence="1" type="ORF">SAMN04515654_12126</name>
</gene>
<reference evidence="1 2" key="1">
    <citation type="submission" date="2016-10" db="EMBL/GenBank/DDBJ databases">
        <authorList>
            <person name="de Groot N.N."/>
        </authorList>
    </citation>
    <scope>NUCLEOTIDE SEQUENCE [LARGE SCALE GENOMIC DNA]</scope>
    <source>
        <strain evidence="1 2">WG7</strain>
    </source>
</reference>
<dbReference type="RefSeq" id="WP_089716407.1">
    <property type="nucleotide sequence ID" value="NZ_FNEH01000021.1"/>
</dbReference>
<sequence>MALKPSISEEYEFVTILRSRHARYIDGVRVISKEAVNGDYVPPGAAMGKLNNSGKYAPVTRDKVAAGGANATENTIPLKKLNDEDWHNWQIGDEIICDPGGSNEETAVITAIDAAAGQLTADSILTGHAEDVVIQKNDGSAKSEFICTELVDVSEEDALVGGIVHGAVYGSRMPNYDEQVAADLIMISF</sequence>
<dbReference type="Proteomes" id="UP000198945">
    <property type="component" value="Unassembled WGS sequence"/>
</dbReference>
<dbReference type="AlphaFoldDB" id="A0A1G8PUI2"/>
<dbReference type="EMBL" id="FNEH01000021">
    <property type="protein sequence ID" value="SDI95885.1"/>
    <property type="molecule type" value="Genomic_DNA"/>
</dbReference>
<evidence type="ECO:0000313" key="2">
    <source>
        <dbReference type="Proteomes" id="UP000198945"/>
    </source>
</evidence>
<evidence type="ECO:0000313" key="1">
    <source>
        <dbReference type="EMBL" id="SDI95885.1"/>
    </source>
</evidence>
<protein>
    <submittedName>
        <fullName evidence="1">Uncharacterized protein</fullName>
    </submittedName>
</protein>